<dbReference type="PATRIC" id="fig|1226633.4.peg.766"/>
<keyword evidence="5" id="KW-0472">Membrane</keyword>
<dbReference type="InterPro" id="IPR003339">
    <property type="entry name" value="ABC/ECF_trnsptr_transmembrane"/>
</dbReference>
<evidence type="ECO:0000256" key="2">
    <source>
        <dbReference type="ARBA" id="ARBA00022475"/>
    </source>
</evidence>
<proteinExistence type="predicted"/>
<dbReference type="AlphaFoldDB" id="A0A017H7E4"/>
<dbReference type="GO" id="GO:0005886">
    <property type="term" value="C:plasma membrane"/>
    <property type="evidence" value="ECO:0007669"/>
    <property type="project" value="UniProtKB-ARBA"/>
</dbReference>
<dbReference type="OrthoDB" id="3730291at2"/>
<gene>
    <name evidence="6" type="ORF">C095_03825</name>
</gene>
<protein>
    <submittedName>
        <fullName evidence="6">ABC transporter permease</fullName>
    </submittedName>
</protein>
<keyword evidence="2" id="KW-1003">Cell membrane</keyword>
<evidence type="ECO:0000313" key="6">
    <source>
        <dbReference type="EMBL" id="KID49286.1"/>
    </source>
</evidence>
<comment type="caution">
    <text evidence="6">The sequence shown here is derived from an EMBL/GenBank/DDBJ whole genome shotgun (WGS) entry which is preliminary data.</text>
</comment>
<name>A0A017H7E4_9FUSO</name>
<keyword evidence="3" id="KW-0812">Transmembrane</keyword>
<dbReference type="PANTHER" id="PTHR34857:SF2">
    <property type="entry name" value="SLL0384 PROTEIN"/>
    <property type="match status" value="1"/>
</dbReference>
<dbReference type="Pfam" id="PF02361">
    <property type="entry name" value="CbiQ"/>
    <property type="match status" value="1"/>
</dbReference>
<evidence type="ECO:0000256" key="3">
    <source>
        <dbReference type="ARBA" id="ARBA00022692"/>
    </source>
</evidence>
<dbReference type="CDD" id="cd16914">
    <property type="entry name" value="EcfT"/>
    <property type="match status" value="1"/>
</dbReference>
<evidence type="ECO:0000256" key="5">
    <source>
        <dbReference type="ARBA" id="ARBA00023136"/>
    </source>
</evidence>
<accession>A0A017H7E4</accession>
<evidence type="ECO:0000256" key="1">
    <source>
        <dbReference type="ARBA" id="ARBA00004141"/>
    </source>
</evidence>
<organism evidence="6 7">
    <name type="scientific">Fusobacterium necrophorum subsp. funduliforme B35</name>
    <dbReference type="NCBI Taxonomy" id="1226633"/>
    <lineage>
        <taxon>Bacteria</taxon>
        <taxon>Fusobacteriati</taxon>
        <taxon>Fusobacteriota</taxon>
        <taxon>Fusobacteriia</taxon>
        <taxon>Fusobacteriales</taxon>
        <taxon>Fusobacteriaceae</taxon>
        <taxon>Fusobacterium</taxon>
    </lineage>
</organism>
<comment type="subcellular location">
    <subcellularLocation>
        <location evidence="1">Membrane</location>
        <topology evidence="1">Multi-pass membrane protein</topology>
    </subcellularLocation>
</comment>
<dbReference type="InterPro" id="IPR051611">
    <property type="entry name" value="ECF_transporter_component"/>
</dbReference>
<dbReference type="Proteomes" id="UP000031184">
    <property type="component" value="Unassembled WGS sequence"/>
</dbReference>
<dbReference type="PANTHER" id="PTHR34857">
    <property type="entry name" value="SLL0384 PROTEIN"/>
    <property type="match status" value="1"/>
</dbReference>
<reference evidence="6 7" key="1">
    <citation type="submission" date="2013-08" db="EMBL/GenBank/DDBJ databases">
        <title>An opportunistic ruminal bacterium that causes liver abscesses in cattle.</title>
        <authorList>
            <person name="Benahmed F.H."/>
            <person name="Rasmussen M."/>
            <person name="Harbottle H."/>
            <person name="Soppet D."/>
            <person name="Nagaraja T.G."/>
            <person name="Davidson M."/>
        </authorList>
    </citation>
    <scope>NUCLEOTIDE SEQUENCE [LARGE SCALE GENOMIC DNA]</scope>
    <source>
        <strain evidence="6 7">B35</strain>
    </source>
</reference>
<keyword evidence="4" id="KW-1133">Transmembrane helix</keyword>
<dbReference type="RefSeq" id="WP_039121517.1">
    <property type="nucleotide sequence ID" value="NZ_AOJP01000001.1"/>
</dbReference>
<evidence type="ECO:0000313" key="7">
    <source>
        <dbReference type="Proteomes" id="UP000031184"/>
    </source>
</evidence>
<evidence type="ECO:0000256" key="4">
    <source>
        <dbReference type="ARBA" id="ARBA00022989"/>
    </source>
</evidence>
<sequence length="228" mass="26041">MPVFSDNPYNPNPITKFLVTFLSGLTVLNNIEFCLELGIVLLISILFYKNSFKRDAIKGILFFAVFSLLPNFKMIEGAPVIIKMFFMLFIVFRMFYLPYLSGKFLIKTSDVGSIISSMDMLRIPKNISIPVAVMFRFFPSFKEEKDNIKTAMKIRGIPFKNPISYLEYVIVPLLIISSNIADDISKAAETRCIENPIKKERYISVRIKGIDFVYAASVSILVIGGWLW</sequence>
<dbReference type="EMBL" id="AUZI01000012">
    <property type="protein sequence ID" value="KID49286.1"/>
    <property type="molecule type" value="Genomic_DNA"/>
</dbReference>